<dbReference type="Gene3D" id="3.40.50.410">
    <property type="entry name" value="von Willebrand factor, type A domain"/>
    <property type="match status" value="1"/>
</dbReference>
<sequence length="201" mass="22088">MKEFIIFLLYATNIQCLVLNVKDKSEDKDEGKSSLAFVFDTTGSMSNDLKQLREGAEMILKTALEESNIIADFVFVPFHDPNIGPATVTKSKKVFKAALNIIHVKGGGDCPEKSLGGVLLALSVSRPRSYVYVFTDASASDHKIVGKVLDAVQRKQSQVVFVLTGHCNDVKRQTYKVYQQVATASSGQVFNLNKTNVHNVC</sequence>
<feature type="domain" description="Hemicentin-1-like von Willebrand factor A" evidence="5">
    <location>
        <begin position="34"/>
        <end position="194"/>
    </location>
</feature>
<dbReference type="GeneID" id="106120602"/>
<dbReference type="RefSeq" id="XP_013171409.1">
    <property type="nucleotide sequence ID" value="XM_013315955.1"/>
</dbReference>
<evidence type="ECO:0000256" key="3">
    <source>
        <dbReference type="ARBA" id="ARBA00022729"/>
    </source>
</evidence>
<evidence type="ECO:0000256" key="4">
    <source>
        <dbReference type="SAM" id="SignalP"/>
    </source>
</evidence>
<evidence type="ECO:0000256" key="2">
    <source>
        <dbReference type="ARBA" id="ARBA00022525"/>
    </source>
</evidence>
<dbReference type="Pfam" id="PF25106">
    <property type="entry name" value="VWA_4"/>
    <property type="match status" value="1"/>
</dbReference>
<dbReference type="InterPro" id="IPR052577">
    <property type="entry name" value="VWA7"/>
</dbReference>
<dbReference type="InterPro" id="IPR036465">
    <property type="entry name" value="vWFA_dom_sf"/>
</dbReference>
<evidence type="ECO:0000259" key="5">
    <source>
        <dbReference type="Pfam" id="PF25106"/>
    </source>
</evidence>
<gene>
    <name evidence="6" type="primary">LOC106120602</name>
</gene>
<keyword evidence="2" id="KW-0964">Secreted</keyword>
<keyword evidence="3 4" id="KW-0732">Signal</keyword>
<evidence type="ECO:0000256" key="1">
    <source>
        <dbReference type="ARBA" id="ARBA00004613"/>
    </source>
</evidence>
<dbReference type="PANTHER" id="PTHR14905">
    <property type="entry name" value="NG37"/>
    <property type="match status" value="1"/>
</dbReference>
<dbReference type="SUPFAM" id="SSF53300">
    <property type="entry name" value="vWA-like"/>
    <property type="match status" value="1"/>
</dbReference>
<reference evidence="6" key="1">
    <citation type="submission" date="2025-08" db="UniProtKB">
        <authorList>
            <consortium name="RefSeq"/>
        </authorList>
    </citation>
    <scope>IDENTIFICATION</scope>
</reference>
<dbReference type="GO" id="GO:0032991">
    <property type="term" value="C:protein-containing complex"/>
    <property type="evidence" value="ECO:0007669"/>
    <property type="project" value="UniProtKB-ARBA"/>
</dbReference>
<dbReference type="InterPro" id="IPR056861">
    <property type="entry name" value="HMCN1-like_VWA"/>
</dbReference>
<comment type="subcellular location">
    <subcellularLocation>
        <location evidence="1">Secreted</location>
    </subcellularLocation>
</comment>
<accession>A0AAJ7EC35</accession>
<proteinExistence type="predicted"/>
<organism evidence="6">
    <name type="scientific">Papilio xuthus</name>
    <name type="common">Asian swallowtail butterfly</name>
    <dbReference type="NCBI Taxonomy" id="66420"/>
    <lineage>
        <taxon>Eukaryota</taxon>
        <taxon>Metazoa</taxon>
        <taxon>Ecdysozoa</taxon>
        <taxon>Arthropoda</taxon>
        <taxon>Hexapoda</taxon>
        <taxon>Insecta</taxon>
        <taxon>Pterygota</taxon>
        <taxon>Neoptera</taxon>
        <taxon>Endopterygota</taxon>
        <taxon>Lepidoptera</taxon>
        <taxon>Glossata</taxon>
        <taxon>Ditrysia</taxon>
        <taxon>Papilionoidea</taxon>
        <taxon>Papilionidae</taxon>
        <taxon>Papilioninae</taxon>
        <taxon>Papilio</taxon>
    </lineage>
</organism>
<name>A0AAJ7EC35_PAPXU</name>
<dbReference type="PANTHER" id="PTHR14905:SF7">
    <property type="entry name" value="VON WILLEBRAND FACTOR A DOMAIN-CONTAINING PROTEIN 7"/>
    <property type="match status" value="1"/>
</dbReference>
<evidence type="ECO:0000313" key="6">
    <source>
        <dbReference type="RefSeq" id="XP_013171409.1"/>
    </source>
</evidence>
<dbReference type="KEGG" id="pxu:106120602"/>
<feature type="chain" id="PRO_5042552790" evidence="4">
    <location>
        <begin position="17"/>
        <end position="201"/>
    </location>
</feature>
<protein>
    <submittedName>
        <fullName evidence="6">Hemicentin-1-like</fullName>
    </submittedName>
</protein>
<dbReference type="Proteomes" id="UP000694872">
    <property type="component" value="Unplaced"/>
</dbReference>
<feature type="signal peptide" evidence="4">
    <location>
        <begin position="1"/>
        <end position="16"/>
    </location>
</feature>
<dbReference type="AlphaFoldDB" id="A0AAJ7EC35"/>